<keyword evidence="1" id="KW-0812">Transmembrane</keyword>
<reference evidence="2" key="1">
    <citation type="submission" date="2020-05" db="EMBL/GenBank/DDBJ databases">
        <authorList>
            <person name="Rincon C."/>
            <person name="Sanders R I."/>
            <person name="Robbins C."/>
            <person name="Chaturvedi A."/>
        </authorList>
    </citation>
    <scope>NUCLEOTIDE SEQUENCE</scope>
    <source>
        <strain evidence="2">CHB12</strain>
    </source>
</reference>
<keyword evidence="1" id="KW-1133">Transmembrane helix</keyword>
<name>A0A916EBT3_9GLOM</name>
<evidence type="ECO:0000256" key="1">
    <source>
        <dbReference type="SAM" id="Phobius"/>
    </source>
</evidence>
<dbReference type="AlphaFoldDB" id="A0A916EBT3"/>
<comment type="caution">
    <text evidence="2">The sequence shown here is derived from an EMBL/GenBank/DDBJ whole genome shotgun (WGS) entry which is preliminary data.</text>
</comment>
<dbReference type="EMBL" id="CAGKOT010000035">
    <property type="protein sequence ID" value="CAB5375770.1"/>
    <property type="molecule type" value="Genomic_DNA"/>
</dbReference>
<accession>A0A916EBT3</accession>
<evidence type="ECO:0000313" key="2">
    <source>
        <dbReference type="EMBL" id="CAB5375770.1"/>
    </source>
</evidence>
<dbReference type="VEuPathDB" id="FungiDB:RhiirFUN_016807"/>
<evidence type="ECO:0000313" key="3">
    <source>
        <dbReference type="Proteomes" id="UP000684084"/>
    </source>
</evidence>
<feature type="transmembrane region" description="Helical" evidence="1">
    <location>
        <begin position="99"/>
        <end position="117"/>
    </location>
</feature>
<dbReference type="OrthoDB" id="2337068at2759"/>
<sequence>MQKNYKTSAKRLPAPYKLYYPDCLSYYFVKQDMVSSTAETDLIINSGSGLASKLIWHANPDNWRPIHSKKRLKFPDYCKAMRLHNYLNFTLFTFNKIRILIQYLVAKIGMIISWLRLGCK</sequence>
<dbReference type="Proteomes" id="UP000684084">
    <property type="component" value="Unassembled WGS sequence"/>
</dbReference>
<gene>
    <name evidence="2" type="ORF">CHRIB12_LOCUS14992</name>
</gene>
<proteinExistence type="predicted"/>
<organism evidence="2 3">
    <name type="scientific">Rhizophagus irregularis</name>
    <dbReference type="NCBI Taxonomy" id="588596"/>
    <lineage>
        <taxon>Eukaryota</taxon>
        <taxon>Fungi</taxon>
        <taxon>Fungi incertae sedis</taxon>
        <taxon>Mucoromycota</taxon>
        <taxon>Glomeromycotina</taxon>
        <taxon>Glomeromycetes</taxon>
        <taxon>Glomerales</taxon>
        <taxon>Glomeraceae</taxon>
        <taxon>Rhizophagus</taxon>
    </lineage>
</organism>
<keyword evidence="1" id="KW-0472">Membrane</keyword>
<protein>
    <submittedName>
        <fullName evidence="2">Uncharacterized protein</fullName>
    </submittedName>
</protein>